<sequence length="61" mass="7340">MTTNYERIKAMSLDEMAEWLRTYTNCAFCNQIFGSVTCSNCKQDYERPYKNWLKKEAENDR</sequence>
<gene>
    <name evidence="1" type="ORF">IAD26_08325</name>
</gene>
<reference evidence="1" key="1">
    <citation type="submission" date="2020-10" db="EMBL/GenBank/DDBJ databases">
        <authorList>
            <person name="Gilroy R."/>
        </authorList>
    </citation>
    <scope>NUCLEOTIDE SEQUENCE</scope>
    <source>
        <strain evidence="1">CHK154-7741</strain>
    </source>
</reference>
<dbReference type="AlphaFoldDB" id="A0A9D1N101"/>
<organism evidence="1 2">
    <name type="scientific">Candidatus Limenecus avicola</name>
    <dbReference type="NCBI Taxonomy" id="2840847"/>
    <lineage>
        <taxon>Bacteria</taxon>
        <taxon>Bacillati</taxon>
        <taxon>Bacillota</taxon>
        <taxon>Clostridia</taxon>
        <taxon>Eubacteriales</taxon>
        <taxon>Clostridiaceae</taxon>
        <taxon>Clostridiaceae incertae sedis</taxon>
        <taxon>Candidatus Limenecus</taxon>
    </lineage>
</organism>
<name>A0A9D1N101_9CLOT</name>
<accession>A0A9D1N101</accession>
<evidence type="ECO:0000313" key="2">
    <source>
        <dbReference type="Proteomes" id="UP000886748"/>
    </source>
</evidence>
<protein>
    <submittedName>
        <fullName evidence="1">Uncharacterized protein</fullName>
    </submittedName>
</protein>
<dbReference type="Proteomes" id="UP000886748">
    <property type="component" value="Unassembled WGS sequence"/>
</dbReference>
<reference evidence="1" key="2">
    <citation type="journal article" date="2021" name="PeerJ">
        <title>Extensive microbial diversity within the chicken gut microbiome revealed by metagenomics and culture.</title>
        <authorList>
            <person name="Gilroy R."/>
            <person name="Ravi A."/>
            <person name="Getino M."/>
            <person name="Pursley I."/>
            <person name="Horton D.L."/>
            <person name="Alikhan N.F."/>
            <person name="Baker D."/>
            <person name="Gharbi K."/>
            <person name="Hall N."/>
            <person name="Watson M."/>
            <person name="Adriaenssens E.M."/>
            <person name="Foster-Nyarko E."/>
            <person name="Jarju S."/>
            <person name="Secka A."/>
            <person name="Antonio M."/>
            <person name="Oren A."/>
            <person name="Chaudhuri R.R."/>
            <person name="La Ragione R."/>
            <person name="Hildebrand F."/>
            <person name="Pallen M.J."/>
        </authorList>
    </citation>
    <scope>NUCLEOTIDE SEQUENCE</scope>
    <source>
        <strain evidence="1">CHK154-7741</strain>
    </source>
</reference>
<dbReference type="EMBL" id="DVOD01000060">
    <property type="protein sequence ID" value="HIU93122.1"/>
    <property type="molecule type" value="Genomic_DNA"/>
</dbReference>
<comment type="caution">
    <text evidence="1">The sequence shown here is derived from an EMBL/GenBank/DDBJ whole genome shotgun (WGS) entry which is preliminary data.</text>
</comment>
<proteinExistence type="predicted"/>
<evidence type="ECO:0000313" key="1">
    <source>
        <dbReference type="EMBL" id="HIU93122.1"/>
    </source>
</evidence>